<evidence type="ECO:0000313" key="3">
    <source>
        <dbReference type="Proteomes" id="UP001159363"/>
    </source>
</evidence>
<reference evidence="2 3" key="1">
    <citation type="submission" date="2023-02" db="EMBL/GenBank/DDBJ databases">
        <title>LHISI_Scaffold_Assembly.</title>
        <authorList>
            <person name="Stuart O.P."/>
            <person name="Cleave R."/>
            <person name="Magrath M.J.L."/>
            <person name="Mikheyev A.S."/>
        </authorList>
    </citation>
    <scope>NUCLEOTIDE SEQUENCE [LARGE SCALE GENOMIC DNA]</scope>
    <source>
        <strain evidence="2">Daus_M_001</strain>
        <tissue evidence="2">Leg muscle</tissue>
    </source>
</reference>
<proteinExistence type="predicted"/>
<protein>
    <recommendedName>
        <fullName evidence="1">HTH psq-type domain-containing protein</fullName>
    </recommendedName>
</protein>
<organism evidence="2 3">
    <name type="scientific">Dryococelus australis</name>
    <dbReference type="NCBI Taxonomy" id="614101"/>
    <lineage>
        <taxon>Eukaryota</taxon>
        <taxon>Metazoa</taxon>
        <taxon>Ecdysozoa</taxon>
        <taxon>Arthropoda</taxon>
        <taxon>Hexapoda</taxon>
        <taxon>Insecta</taxon>
        <taxon>Pterygota</taxon>
        <taxon>Neoptera</taxon>
        <taxon>Polyneoptera</taxon>
        <taxon>Phasmatodea</taxon>
        <taxon>Verophasmatodea</taxon>
        <taxon>Anareolatae</taxon>
        <taxon>Phasmatidae</taxon>
        <taxon>Eurycanthinae</taxon>
        <taxon>Dryococelus</taxon>
    </lineage>
</organism>
<sequence>MEDKTSKPIIKRKALLVSEKLDIINYVSSNPNLARVIIAKQFQLPVSILNSIVAKRDQFLRHSVAAQPHRKRNTFGVVSTEMSLEHSYPWYSYKTKSRRNCIVIEHTIHSIKLCAGIVHKTVCGESASVSEETASAWENITLPPLLAEYKAQDVFNADECGISFNLLPDSTFAFKGDKCHGNKKKKIERASRKNLVASKSEVAALCVQKQHVFLDDMQNIFQVFEWFGRKNGIQNRNILLFMDQCAAYLKNLHTEKCARCVPASQLNISLQPLDQGII</sequence>
<accession>A0ABQ9GP66</accession>
<dbReference type="EMBL" id="JARBHB010000010">
    <property type="protein sequence ID" value="KAJ8873801.1"/>
    <property type="molecule type" value="Genomic_DNA"/>
</dbReference>
<comment type="caution">
    <text evidence="2">The sequence shown here is derived from an EMBL/GenBank/DDBJ whole genome shotgun (WGS) entry which is preliminary data.</text>
</comment>
<evidence type="ECO:0000313" key="2">
    <source>
        <dbReference type="EMBL" id="KAJ8873801.1"/>
    </source>
</evidence>
<dbReference type="Proteomes" id="UP001159363">
    <property type="component" value="Chromosome 9"/>
</dbReference>
<evidence type="ECO:0000259" key="1">
    <source>
        <dbReference type="Pfam" id="PF04218"/>
    </source>
</evidence>
<name>A0ABQ9GP66_9NEOP</name>
<gene>
    <name evidence="2" type="ORF">PR048_024636</name>
</gene>
<dbReference type="Pfam" id="PF04218">
    <property type="entry name" value="CENP-B_N"/>
    <property type="match status" value="1"/>
</dbReference>
<dbReference type="Gene3D" id="1.10.10.60">
    <property type="entry name" value="Homeodomain-like"/>
    <property type="match status" value="1"/>
</dbReference>
<dbReference type="InterPro" id="IPR007889">
    <property type="entry name" value="HTH_Psq"/>
</dbReference>
<feature type="domain" description="HTH psq-type" evidence="1">
    <location>
        <begin position="11"/>
        <end position="62"/>
    </location>
</feature>
<keyword evidence="3" id="KW-1185">Reference proteome</keyword>